<dbReference type="GO" id="GO:0004190">
    <property type="term" value="F:aspartic-type endopeptidase activity"/>
    <property type="evidence" value="ECO:0007669"/>
    <property type="project" value="UniProtKB-KW"/>
</dbReference>
<dbReference type="Proteomes" id="UP000076852">
    <property type="component" value="Plasmid pOLGA1"/>
</dbReference>
<evidence type="ECO:0000256" key="4">
    <source>
        <dbReference type="ARBA" id="ARBA00022801"/>
    </source>
</evidence>
<dbReference type="NCBIfam" id="TIGR00072">
    <property type="entry name" value="hydrog_prot"/>
    <property type="match status" value="1"/>
</dbReference>
<keyword evidence="6" id="KW-1185">Reference proteome</keyword>
<sequence>MTRTLNPCGAPRKMLVVGMGNPDRGDDGVGALVVRSVAGRLPADVSLVVRSGDALALIEDWAGFDALVCVDAAAPVAMPGCIHRIDLASDQLVRETSFASSHAFGVAAAIELARALRLAPREMVVYAIEGACFDRGAPITPEVASAAAEVAGCVVAEVERLRQTVTEIEAHA</sequence>
<organism evidence="5 6">
    <name type="scientific">Paraburkholderia phytofirmans OLGA172</name>
    <dbReference type="NCBI Taxonomy" id="1417228"/>
    <lineage>
        <taxon>Bacteria</taxon>
        <taxon>Pseudomonadati</taxon>
        <taxon>Pseudomonadota</taxon>
        <taxon>Betaproteobacteria</taxon>
        <taxon>Burkholderiales</taxon>
        <taxon>Burkholderiaceae</taxon>
        <taxon>Paraburkholderia</taxon>
    </lineage>
</organism>
<comment type="similarity">
    <text evidence="1">Belongs to the peptidase A31 family.</text>
</comment>
<dbReference type="RefSeq" id="WP_063501079.1">
    <property type="nucleotide sequence ID" value="NZ_CP014580.1"/>
</dbReference>
<accession>A0A161I8M4</accession>
<reference evidence="5 6" key="1">
    <citation type="journal article" date="2016" name="Gene">
        <title>PacBio SMRT assembly of a complex multi-replicon genome reveals chlorocatechol degradative operon in a region of genome plasticity.</title>
        <authorList>
            <person name="Ricker N."/>
            <person name="Shen S.Y."/>
            <person name="Goordial J."/>
            <person name="Jin S."/>
            <person name="Fulthorpe R.R."/>
        </authorList>
    </citation>
    <scope>NUCLEOTIDE SEQUENCE [LARGE SCALE GENOMIC DNA]</scope>
    <source>
        <strain evidence="5 6">OLGA172</strain>
        <plasmid evidence="6">polga1</plasmid>
    </source>
</reference>
<dbReference type="AlphaFoldDB" id="A0A161I8M4"/>
<keyword evidence="2 5" id="KW-0645">Protease</keyword>
<dbReference type="InterPro" id="IPR023430">
    <property type="entry name" value="Pept_HybD-like_dom_sf"/>
</dbReference>
<proteinExistence type="inferred from homology"/>
<evidence type="ECO:0000256" key="3">
    <source>
        <dbReference type="ARBA" id="ARBA00022750"/>
    </source>
</evidence>
<geneLocation type="plasmid" evidence="6">
    <name>polga1</name>
</geneLocation>
<gene>
    <name evidence="5" type="ORF">AYM40_36795</name>
</gene>
<dbReference type="PANTHER" id="PTHR30302">
    <property type="entry name" value="HYDROGENASE 1 MATURATION PROTEASE"/>
    <property type="match status" value="1"/>
</dbReference>
<evidence type="ECO:0000313" key="5">
    <source>
        <dbReference type="EMBL" id="ANB77903.1"/>
    </source>
</evidence>
<dbReference type="GO" id="GO:0008047">
    <property type="term" value="F:enzyme activator activity"/>
    <property type="evidence" value="ECO:0007669"/>
    <property type="project" value="InterPro"/>
</dbReference>
<dbReference type="EMBL" id="CP014580">
    <property type="protein sequence ID" value="ANB77903.1"/>
    <property type="molecule type" value="Genomic_DNA"/>
</dbReference>
<keyword evidence="3" id="KW-0064">Aspartyl protease</keyword>
<protein>
    <submittedName>
        <fullName evidence="5">Hydrogenase maturation protease</fullName>
    </submittedName>
</protein>
<keyword evidence="4" id="KW-0378">Hydrolase</keyword>
<dbReference type="InterPro" id="IPR000671">
    <property type="entry name" value="Peptidase_A31"/>
</dbReference>
<dbReference type="SUPFAM" id="SSF53163">
    <property type="entry name" value="HybD-like"/>
    <property type="match status" value="1"/>
</dbReference>
<dbReference type="GO" id="GO:0016485">
    <property type="term" value="P:protein processing"/>
    <property type="evidence" value="ECO:0007669"/>
    <property type="project" value="TreeGrafter"/>
</dbReference>
<evidence type="ECO:0000256" key="2">
    <source>
        <dbReference type="ARBA" id="ARBA00022670"/>
    </source>
</evidence>
<keyword evidence="5" id="KW-0614">Plasmid</keyword>
<evidence type="ECO:0000313" key="6">
    <source>
        <dbReference type="Proteomes" id="UP000076852"/>
    </source>
</evidence>
<evidence type="ECO:0000256" key="1">
    <source>
        <dbReference type="ARBA" id="ARBA00006814"/>
    </source>
</evidence>
<name>A0A161I8M4_9BURK</name>
<dbReference type="OrthoDB" id="9808862at2"/>
<dbReference type="Gene3D" id="3.40.50.1450">
    <property type="entry name" value="HybD-like"/>
    <property type="match status" value="1"/>
</dbReference>
<dbReference type="CDD" id="cd00518">
    <property type="entry name" value="H2MP"/>
    <property type="match status" value="1"/>
</dbReference>
<dbReference type="KEGG" id="buz:AYM40_36795"/>
<dbReference type="Pfam" id="PF01750">
    <property type="entry name" value="HycI"/>
    <property type="match status" value="1"/>
</dbReference>
<dbReference type="PANTHER" id="PTHR30302:SF1">
    <property type="entry name" value="HYDROGENASE 2 MATURATION PROTEASE"/>
    <property type="match status" value="1"/>
</dbReference>